<reference evidence="1 2" key="1">
    <citation type="submission" date="2019-02" db="EMBL/GenBank/DDBJ databases">
        <title>Deep-cultivation of Planctomycetes and their phenomic and genomic characterization uncovers novel biology.</title>
        <authorList>
            <person name="Wiegand S."/>
            <person name="Jogler M."/>
            <person name="Boedeker C."/>
            <person name="Pinto D."/>
            <person name="Vollmers J."/>
            <person name="Rivas-Marin E."/>
            <person name="Kohn T."/>
            <person name="Peeters S.H."/>
            <person name="Heuer A."/>
            <person name="Rast P."/>
            <person name="Oberbeckmann S."/>
            <person name="Bunk B."/>
            <person name="Jeske O."/>
            <person name="Meyerdierks A."/>
            <person name="Storesund J.E."/>
            <person name="Kallscheuer N."/>
            <person name="Luecker S."/>
            <person name="Lage O.M."/>
            <person name="Pohl T."/>
            <person name="Merkel B.J."/>
            <person name="Hornburger P."/>
            <person name="Mueller R.-W."/>
            <person name="Bruemmer F."/>
            <person name="Labrenz M."/>
            <person name="Spormann A.M."/>
            <person name="Op den Camp H."/>
            <person name="Overmann J."/>
            <person name="Amann R."/>
            <person name="Jetten M.S.M."/>
            <person name="Mascher T."/>
            <person name="Medema M.H."/>
            <person name="Devos D.P."/>
            <person name="Kaster A.-K."/>
            <person name="Ovreas L."/>
            <person name="Rohde M."/>
            <person name="Galperin M.Y."/>
            <person name="Jogler C."/>
        </authorList>
    </citation>
    <scope>NUCLEOTIDE SEQUENCE [LARGE SCALE GENOMIC DNA]</scope>
    <source>
        <strain evidence="1 2">Q31a</strain>
    </source>
</reference>
<keyword evidence="2" id="KW-1185">Reference proteome</keyword>
<accession>A0A518GA33</accession>
<dbReference type="Proteomes" id="UP000318017">
    <property type="component" value="Chromosome"/>
</dbReference>
<dbReference type="EMBL" id="CP036298">
    <property type="protein sequence ID" value="QDV25451.1"/>
    <property type="molecule type" value="Genomic_DNA"/>
</dbReference>
<evidence type="ECO:0000313" key="2">
    <source>
        <dbReference type="Proteomes" id="UP000318017"/>
    </source>
</evidence>
<evidence type="ECO:0000313" key="1">
    <source>
        <dbReference type="EMBL" id="QDV25451.1"/>
    </source>
</evidence>
<protein>
    <submittedName>
        <fullName evidence="1">Uncharacterized protein</fullName>
    </submittedName>
</protein>
<dbReference type="AlphaFoldDB" id="A0A518GA33"/>
<proteinExistence type="predicted"/>
<sequence length="38" mass="4396">MRWPWRSIASAYTGPALGLTNEAMLVDRQGMHFVWQAF</sequence>
<dbReference type="KEGG" id="ahel:Q31a_37770"/>
<name>A0A518GA33_9BACT</name>
<gene>
    <name evidence="1" type="ORF">Q31a_37770</name>
</gene>
<organism evidence="1 2">
    <name type="scientific">Aureliella helgolandensis</name>
    <dbReference type="NCBI Taxonomy" id="2527968"/>
    <lineage>
        <taxon>Bacteria</taxon>
        <taxon>Pseudomonadati</taxon>
        <taxon>Planctomycetota</taxon>
        <taxon>Planctomycetia</taxon>
        <taxon>Pirellulales</taxon>
        <taxon>Pirellulaceae</taxon>
        <taxon>Aureliella</taxon>
    </lineage>
</organism>